<dbReference type="Pfam" id="PF13560">
    <property type="entry name" value="HTH_31"/>
    <property type="match status" value="1"/>
</dbReference>
<sequence length="162" mass="18276">MEGSELRQRRKALGLTQAEMAARLHCSRVHLGQMERGKSPITHAMADQVLKLQPPSLNRKARAHDPLERIVEQALIDAGVRFELEQETSAGHRLDFHLPDHDIAIEVKAFHTPRVEQQLARYGDVILLQGRRSVEAFAHLVRAGLFPFPENRETNTPPASVE</sequence>
<dbReference type="RefSeq" id="WP_115491208.1">
    <property type="nucleotide sequence ID" value="NZ_JACHWW010000001.1"/>
</dbReference>
<dbReference type="Gene3D" id="1.10.260.40">
    <property type="entry name" value="lambda repressor-like DNA-binding domains"/>
    <property type="match status" value="1"/>
</dbReference>
<dbReference type="SMART" id="SM00530">
    <property type="entry name" value="HTH_XRE"/>
    <property type="match status" value="1"/>
</dbReference>
<evidence type="ECO:0000313" key="2">
    <source>
        <dbReference type="EMBL" id="RDS76985.1"/>
    </source>
</evidence>
<organism evidence="2 3">
    <name type="scientific">Alteriqipengyuania lutimaris</name>
    <dbReference type="NCBI Taxonomy" id="1538146"/>
    <lineage>
        <taxon>Bacteria</taxon>
        <taxon>Pseudomonadati</taxon>
        <taxon>Pseudomonadota</taxon>
        <taxon>Alphaproteobacteria</taxon>
        <taxon>Sphingomonadales</taxon>
        <taxon>Erythrobacteraceae</taxon>
        <taxon>Alteriqipengyuania</taxon>
    </lineage>
</organism>
<dbReference type="AlphaFoldDB" id="A0A395LJV3"/>
<dbReference type="PROSITE" id="PS50943">
    <property type="entry name" value="HTH_CROC1"/>
    <property type="match status" value="1"/>
</dbReference>
<reference evidence="2 3" key="1">
    <citation type="submission" date="2018-07" db="EMBL/GenBank/DDBJ databases">
        <title>Erythrobacter nanhaiensis sp. nov., a novel member of the genus Erythrobacter isolated from the South China Sea.</title>
        <authorList>
            <person name="Chen X."/>
            <person name="Liu J."/>
        </authorList>
    </citation>
    <scope>NUCLEOTIDE SEQUENCE [LARGE SCALE GENOMIC DNA]</scope>
    <source>
        <strain evidence="2 3">S-5</strain>
    </source>
</reference>
<gene>
    <name evidence="2" type="ORF">DL238_04765</name>
</gene>
<name>A0A395LJV3_9SPHN</name>
<dbReference type="EMBL" id="QRBB01000001">
    <property type="protein sequence ID" value="RDS76985.1"/>
    <property type="molecule type" value="Genomic_DNA"/>
</dbReference>
<dbReference type="GO" id="GO:0003677">
    <property type="term" value="F:DNA binding"/>
    <property type="evidence" value="ECO:0007669"/>
    <property type="project" value="InterPro"/>
</dbReference>
<dbReference type="InterPro" id="IPR010982">
    <property type="entry name" value="Lambda_DNA-bd_dom_sf"/>
</dbReference>
<dbReference type="InterPro" id="IPR001387">
    <property type="entry name" value="Cro/C1-type_HTH"/>
</dbReference>
<dbReference type="CDD" id="cd00093">
    <property type="entry name" value="HTH_XRE"/>
    <property type="match status" value="1"/>
</dbReference>
<dbReference type="SUPFAM" id="SSF47413">
    <property type="entry name" value="lambda repressor-like DNA-binding domains"/>
    <property type="match status" value="1"/>
</dbReference>
<proteinExistence type="predicted"/>
<evidence type="ECO:0000313" key="3">
    <source>
        <dbReference type="Proteomes" id="UP000254101"/>
    </source>
</evidence>
<protein>
    <submittedName>
        <fullName evidence="2">XRE family transcriptional regulator</fullName>
    </submittedName>
</protein>
<evidence type="ECO:0000259" key="1">
    <source>
        <dbReference type="PROSITE" id="PS50943"/>
    </source>
</evidence>
<comment type="caution">
    <text evidence="2">The sequence shown here is derived from an EMBL/GenBank/DDBJ whole genome shotgun (WGS) entry which is preliminary data.</text>
</comment>
<accession>A0A395LJV3</accession>
<keyword evidence="3" id="KW-1185">Reference proteome</keyword>
<dbReference type="Proteomes" id="UP000254101">
    <property type="component" value="Unassembled WGS sequence"/>
</dbReference>
<dbReference type="OrthoDB" id="7585205at2"/>
<feature type="domain" description="HTH cro/C1-type" evidence="1">
    <location>
        <begin position="6"/>
        <end position="52"/>
    </location>
</feature>